<dbReference type="GeneID" id="86937209"/>
<evidence type="ECO:0000313" key="2">
    <source>
        <dbReference type="Proteomes" id="UP000515598"/>
    </source>
</evidence>
<name>A0AAX1IHI8_STEMA</name>
<proteinExistence type="predicted"/>
<dbReference type="PROSITE" id="PS51257">
    <property type="entry name" value="PROKAR_LIPOPROTEIN"/>
    <property type="match status" value="1"/>
</dbReference>
<sequence>MRMNSKSILAASTIALGSALLFTGCTLKSVRAYGECSGKQAGGGECKAGMEVIWEGDGGGKRSIYNSLLSSLSVLPDAATFELDTSGSTIPYPATGNAVLRVKNVATGAISASQTFSWVRTGTVIRVADPNAVNAWIYANVGNGDALSYDLLPFHSAYGNGPQVIAGQAKQEGITKASYYLEFEGRDCVNHPSPHLCMEM</sequence>
<gene>
    <name evidence="1" type="ORF">GPNADHDJ_03961</name>
</gene>
<dbReference type="AlphaFoldDB" id="A0AAX1IHI8"/>
<evidence type="ECO:0000313" key="1">
    <source>
        <dbReference type="EMBL" id="QNG79710.1"/>
    </source>
</evidence>
<evidence type="ECO:0008006" key="3">
    <source>
        <dbReference type="Google" id="ProtNLM"/>
    </source>
</evidence>
<organism evidence="1 2">
    <name type="scientific">Stenotrophomonas maltophilia</name>
    <name type="common">Pseudomonas maltophilia</name>
    <name type="synonym">Xanthomonas maltophilia</name>
    <dbReference type="NCBI Taxonomy" id="40324"/>
    <lineage>
        <taxon>Bacteria</taxon>
        <taxon>Pseudomonadati</taxon>
        <taxon>Pseudomonadota</taxon>
        <taxon>Gammaproteobacteria</taxon>
        <taxon>Lysobacterales</taxon>
        <taxon>Lysobacteraceae</taxon>
        <taxon>Stenotrophomonas</taxon>
        <taxon>Stenotrophomonas maltophilia group</taxon>
    </lineage>
</organism>
<accession>A0AAX1IHI8</accession>
<dbReference type="RefSeq" id="WP_143048254.1">
    <property type="nucleotide sequence ID" value="NZ_CP031058.1"/>
</dbReference>
<dbReference type="Proteomes" id="UP000515598">
    <property type="component" value="Chromosome"/>
</dbReference>
<reference evidence="1 2" key="1">
    <citation type="submission" date="2020-08" db="EMBL/GenBank/DDBJ databases">
        <title>Phenotypic and transcriptomic analysis of seven clinical Stenotrophomonas maltophilia isolates identify a small set of shared and commonly regulated genes involved in biofilm lifestyle.</title>
        <authorList>
            <person name="Alio I."/>
            <person name="Gudzuhn M."/>
            <person name="Streit W."/>
        </authorList>
    </citation>
    <scope>NUCLEOTIDE SEQUENCE [LARGE SCALE GENOMIC DNA]</scope>
    <source>
        <strain evidence="1 2">UHH_SKK55</strain>
    </source>
</reference>
<dbReference type="EMBL" id="CP060025">
    <property type="protein sequence ID" value="QNG79710.1"/>
    <property type="molecule type" value="Genomic_DNA"/>
</dbReference>
<protein>
    <recommendedName>
        <fullName evidence="3">Lipoprotein</fullName>
    </recommendedName>
</protein>